<dbReference type="Gene3D" id="1.25.50.20">
    <property type="match status" value="1"/>
</dbReference>
<keyword evidence="5" id="KW-0378">Hydrolase</keyword>
<name>A0A6P7U903_9MOLL</name>
<dbReference type="GO" id="GO:0008270">
    <property type="term" value="F:zinc ion binding"/>
    <property type="evidence" value="ECO:0007669"/>
    <property type="project" value="InterPro"/>
</dbReference>
<evidence type="ECO:0000256" key="10">
    <source>
        <dbReference type="PIRSR" id="PIRSR634016-4"/>
    </source>
</evidence>
<keyword evidence="4 9" id="KW-0479">Metal-binding</keyword>
<keyword evidence="3" id="KW-0645">Protease</keyword>
<dbReference type="InterPro" id="IPR042097">
    <property type="entry name" value="Aminopeptidase_N-like_N_sf"/>
</dbReference>
<feature type="active site" description="Proton acceptor" evidence="8">
    <location>
        <position position="252"/>
    </location>
</feature>
<evidence type="ECO:0000256" key="9">
    <source>
        <dbReference type="PIRSR" id="PIRSR634016-3"/>
    </source>
</evidence>
<dbReference type="PANTHER" id="PTHR11533">
    <property type="entry name" value="PROTEASE M1 ZINC METALLOPROTEASE"/>
    <property type="match status" value="1"/>
</dbReference>
<evidence type="ECO:0000256" key="1">
    <source>
        <dbReference type="ARBA" id="ARBA00010136"/>
    </source>
</evidence>
<evidence type="ECO:0000256" key="8">
    <source>
        <dbReference type="PIRSR" id="PIRSR634016-1"/>
    </source>
</evidence>
<feature type="domain" description="ERAP1-like C-terminal" evidence="12">
    <location>
        <begin position="480"/>
        <end position="656"/>
    </location>
</feature>
<dbReference type="SUPFAM" id="SSF63737">
    <property type="entry name" value="Leukotriene A4 hydrolase N-terminal domain"/>
    <property type="match status" value="1"/>
</dbReference>
<keyword evidence="6 9" id="KW-0862">Zinc</keyword>
<reference evidence="15" key="1">
    <citation type="submission" date="2025-08" db="UniProtKB">
        <authorList>
            <consortium name="RefSeq"/>
        </authorList>
    </citation>
    <scope>IDENTIFICATION</scope>
</reference>
<evidence type="ECO:0000313" key="14">
    <source>
        <dbReference type="Proteomes" id="UP000515154"/>
    </source>
</evidence>
<dbReference type="CDD" id="cd09601">
    <property type="entry name" value="M1_APN-Q_like"/>
    <property type="match status" value="1"/>
</dbReference>
<feature type="site" description="Transition state stabilizer" evidence="10">
    <location>
        <position position="335"/>
    </location>
</feature>
<dbReference type="InterPro" id="IPR027268">
    <property type="entry name" value="Peptidase_M4/M1_CTD_sf"/>
</dbReference>
<feature type="domain" description="Peptidase M1 membrane alanine aminopeptidase" evidence="11">
    <location>
        <begin position="181"/>
        <end position="393"/>
    </location>
</feature>
<evidence type="ECO:0000259" key="13">
    <source>
        <dbReference type="Pfam" id="PF17900"/>
    </source>
</evidence>
<feature type="binding site" evidence="9">
    <location>
        <position position="255"/>
    </location>
    <ligand>
        <name>Zn(2+)</name>
        <dbReference type="ChEBI" id="CHEBI:29105"/>
        <note>catalytic</note>
    </ligand>
</feature>
<gene>
    <name evidence="15" type="primary">LOC115231593</name>
</gene>
<dbReference type="Pfam" id="PF11838">
    <property type="entry name" value="ERAP1_C"/>
    <property type="match status" value="1"/>
</dbReference>
<dbReference type="KEGG" id="osn:115231593"/>
<dbReference type="GO" id="GO:0043171">
    <property type="term" value="P:peptide catabolic process"/>
    <property type="evidence" value="ECO:0007669"/>
    <property type="project" value="TreeGrafter"/>
</dbReference>
<keyword evidence="7" id="KW-0482">Metalloprotease</keyword>
<dbReference type="Proteomes" id="UP000515154">
    <property type="component" value="Unplaced"/>
</dbReference>
<evidence type="ECO:0000256" key="2">
    <source>
        <dbReference type="ARBA" id="ARBA00022438"/>
    </source>
</evidence>
<dbReference type="PANTHER" id="PTHR11533:SF174">
    <property type="entry name" value="PUROMYCIN-SENSITIVE AMINOPEPTIDASE-RELATED"/>
    <property type="match status" value="1"/>
</dbReference>
<evidence type="ECO:0000256" key="6">
    <source>
        <dbReference type="ARBA" id="ARBA00022833"/>
    </source>
</evidence>
<evidence type="ECO:0000256" key="3">
    <source>
        <dbReference type="ARBA" id="ARBA00022670"/>
    </source>
</evidence>
<evidence type="ECO:0000256" key="5">
    <source>
        <dbReference type="ARBA" id="ARBA00022801"/>
    </source>
</evidence>
<dbReference type="AlphaFoldDB" id="A0A6P7U903"/>
<keyword evidence="14" id="KW-1185">Reference proteome</keyword>
<comment type="cofactor">
    <cofactor evidence="9">
        <name>Zn(2+)</name>
        <dbReference type="ChEBI" id="CHEBI:29105"/>
    </cofactor>
    <text evidence="9">Binds 1 zinc ion per subunit.</text>
</comment>
<dbReference type="GO" id="GO:0005615">
    <property type="term" value="C:extracellular space"/>
    <property type="evidence" value="ECO:0007669"/>
    <property type="project" value="TreeGrafter"/>
</dbReference>
<dbReference type="InterPro" id="IPR024571">
    <property type="entry name" value="ERAP1-like_C_dom"/>
</dbReference>
<dbReference type="GO" id="GO:0006508">
    <property type="term" value="P:proteolysis"/>
    <property type="evidence" value="ECO:0007669"/>
    <property type="project" value="UniProtKB-KW"/>
</dbReference>
<dbReference type="GO" id="GO:0016020">
    <property type="term" value="C:membrane"/>
    <property type="evidence" value="ECO:0007669"/>
    <property type="project" value="TreeGrafter"/>
</dbReference>
<dbReference type="GO" id="GO:0042277">
    <property type="term" value="F:peptide binding"/>
    <property type="evidence" value="ECO:0007669"/>
    <property type="project" value="TreeGrafter"/>
</dbReference>
<evidence type="ECO:0000256" key="4">
    <source>
        <dbReference type="ARBA" id="ARBA00022723"/>
    </source>
</evidence>
<dbReference type="Gene3D" id="2.60.40.1910">
    <property type="match status" value="1"/>
</dbReference>
<dbReference type="InterPro" id="IPR034016">
    <property type="entry name" value="M1_APN-typ"/>
</dbReference>
<proteinExistence type="inferred from homology"/>
<dbReference type="Gene3D" id="1.10.390.10">
    <property type="entry name" value="Neutral Protease Domain 2"/>
    <property type="match status" value="1"/>
</dbReference>
<evidence type="ECO:0000313" key="15">
    <source>
        <dbReference type="RefSeq" id="XP_029657441.1"/>
    </source>
</evidence>
<dbReference type="FunFam" id="1.10.390.10:FF:000001">
    <property type="entry name" value="Aminopeptidase"/>
    <property type="match status" value="1"/>
</dbReference>
<evidence type="ECO:0000259" key="12">
    <source>
        <dbReference type="Pfam" id="PF11838"/>
    </source>
</evidence>
<dbReference type="GO" id="GO:0070006">
    <property type="term" value="F:metalloaminopeptidase activity"/>
    <property type="evidence" value="ECO:0007669"/>
    <property type="project" value="TreeGrafter"/>
</dbReference>
<accession>A0A6P7U903</accession>
<dbReference type="RefSeq" id="XP_029657441.1">
    <property type="nucleotide sequence ID" value="XM_029801581.1"/>
</dbReference>
<evidence type="ECO:0000259" key="11">
    <source>
        <dbReference type="Pfam" id="PF01433"/>
    </source>
</evidence>
<dbReference type="SUPFAM" id="SSF55486">
    <property type="entry name" value="Metalloproteases ('zincins'), catalytic domain"/>
    <property type="match status" value="1"/>
</dbReference>
<dbReference type="InterPro" id="IPR014782">
    <property type="entry name" value="Peptidase_M1_dom"/>
</dbReference>
<sequence>MSTASRLPRTVLPSLYNILINPDLINFTFSGKVDINSVVNEPCRFVRLNSRDLEITKAAIIQGNKTLPATWEYNIRAQTLDLLLQDDLPIDARRAFPCFDEPDMKAQFRLSIISPPNRTEVEKTTVLEDGRLLKEFGTTPRMSTYLVAYIIGDFEYVERRSDRGVRIRIYTPVGRTEEGMYALDVAVKSLSFYENFFDLEYPLPKLDLVPVPKIGAMENWGLVTFRETTILVDQTLSSARTKSYVTTVVAHELAHMWFGNLVTMWTDLWLNEGFATFMEYFCSSRCYPEYNFQARFITGEFMDSMNVDTRLNTHPVEVAVDDPSKIDEIFDEISYSKGASVIAMLFYYIGEAGFRTSLRSYLTKYSYQNTETRDLWNSFKECGFNVEGIMNTFIHMPGYPVVSVSCDSAQDGSLVMVLEQKRFTLLSGRTGSETFENGERTFWNIPVGYTTESGAGNINYVLLEQPRQEFALRDVNDSQWIKLNAGVHGFFRVQYSAPLFAKLLDSVSNIPINDCISLLSDTYALVFHIVLFQGLCGYIPMEMLFRLTEMFTKTYELSIWEVISDFVRDITRIVSGTPVDGQFTLYVRRLLMSGIFQYVGWDVQPNETHEISLLRNVVFGMMARYGDDQFQSQCRQVFERILQTDASVAIVDPNILLPVS</sequence>
<evidence type="ECO:0000256" key="7">
    <source>
        <dbReference type="ARBA" id="ARBA00023049"/>
    </source>
</evidence>
<dbReference type="GO" id="GO:0005737">
    <property type="term" value="C:cytoplasm"/>
    <property type="evidence" value="ECO:0007669"/>
    <property type="project" value="TreeGrafter"/>
</dbReference>
<comment type="similarity">
    <text evidence="1">Belongs to the peptidase M1 family.</text>
</comment>
<dbReference type="InterPro" id="IPR045357">
    <property type="entry name" value="Aminopeptidase_N-like_N"/>
</dbReference>
<dbReference type="InterPro" id="IPR050344">
    <property type="entry name" value="Peptidase_M1_aminopeptidases"/>
</dbReference>
<protein>
    <submittedName>
        <fullName evidence="15">Puromycin-sensitive aminopeptidase-like</fullName>
    </submittedName>
</protein>
<feature type="binding site" evidence="9">
    <location>
        <position position="251"/>
    </location>
    <ligand>
        <name>Zn(2+)</name>
        <dbReference type="ChEBI" id="CHEBI:29105"/>
        <note>catalytic</note>
    </ligand>
</feature>
<dbReference type="PRINTS" id="PR00756">
    <property type="entry name" value="ALADIPTASE"/>
</dbReference>
<organism evidence="14 15">
    <name type="scientific">Octopus sinensis</name>
    <name type="common">East Asian common octopus</name>
    <dbReference type="NCBI Taxonomy" id="2607531"/>
    <lineage>
        <taxon>Eukaryota</taxon>
        <taxon>Metazoa</taxon>
        <taxon>Spiralia</taxon>
        <taxon>Lophotrochozoa</taxon>
        <taxon>Mollusca</taxon>
        <taxon>Cephalopoda</taxon>
        <taxon>Coleoidea</taxon>
        <taxon>Octopodiformes</taxon>
        <taxon>Octopoda</taxon>
        <taxon>Incirrata</taxon>
        <taxon>Octopodidae</taxon>
        <taxon>Octopus</taxon>
    </lineage>
</organism>
<keyword evidence="2" id="KW-0031">Aminopeptidase</keyword>
<dbReference type="Gene3D" id="2.60.40.1730">
    <property type="entry name" value="tricorn interacting facor f3 domain"/>
    <property type="match status" value="2"/>
</dbReference>
<dbReference type="Pfam" id="PF17900">
    <property type="entry name" value="Peptidase_M1_N"/>
    <property type="match status" value="1"/>
</dbReference>
<dbReference type="InterPro" id="IPR001930">
    <property type="entry name" value="Peptidase_M1"/>
</dbReference>
<feature type="binding site" evidence="9">
    <location>
        <position position="272"/>
    </location>
    <ligand>
        <name>Zn(2+)</name>
        <dbReference type="ChEBI" id="CHEBI:29105"/>
        <note>catalytic</note>
    </ligand>
</feature>
<feature type="domain" description="Aminopeptidase N-like N-terminal" evidence="13">
    <location>
        <begin position="89"/>
        <end position="146"/>
    </location>
</feature>
<dbReference type="Pfam" id="PF01433">
    <property type="entry name" value="Peptidase_M1"/>
    <property type="match status" value="1"/>
</dbReference>